<feature type="domain" description="Adenosine deaminase" evidence="7">
    <location>
        <begin position="10"/>
        <end position="326"/>
    </location>
</feature>
<proteinExistence type="inferred from homology"/>
<dbReference type="OrthoDB" id="9779574at2"/>
<dbReference type="GO" id="GO:0006154">
    <property type="term" value="P:adenosine catabolic process"/>
    <property type="evidence" value="ECO:0007669"/>
    <property type="project" value="TreeGrafter"/>
</dbReference>
<sequence length="334" mass="36772">MQKEIVRQLPKVELHCHLDGSVPMATLKKLAEKQDFDMSLLDQIAAPEKCTDLVDYLKGFDVLLQLLQSSEQLEESAFAIAEAAALENVRYLELRFAPLLHTDAGMTVPDIIAAVSQGIKKAMEQYDIVVNLLICGMRPHSNEDNLKMLSEAISTQEQLLVGFDMAGPEPDMANDHIEPLTAFAQDSGLQLTLHAGECGCAHNVVQAIHLGAKRIGHGIAAQMDEKTQQLCIEKGTVIEMCPTSNIQTNAVEDWESYPLLDFMEKGTKCCINTDNRTVSDTTLTKEYLLLAEHLGIDYAMMKKLNLNGLTGAFTTSETKEKLSAVINSAYAPYI</sequence>
<evidence type="ECO:0000256" key="5">
    <source>
        <dbReference type="ARBA" id="ARBA00022801"/>
    </source>
</evidence>
<keyword evidence="5" id="KW-0378">Hydrolase</keyword>
<comment type="similarity">
    <text evidence="2">Belongs to the metallo-dependent hydrolases superfamily. Adenosine and AMP deaminases family.</text>
</comment>
<evidence type="ECO:0000313" key="9">
    <source>
        <dbReference type="Proteomes" id="UP000199136"/>
    </source>
</evidence>
<keyword evidence="4" id="KW-0479">Metal-binding</keyword>
<dbReference type="InterPro" id="IPR001365">
    <property type="entry name" value="A_deaminase_dom"/>
</dbReference>
<evidence type="ECO:0000256" key="3">
    <source>
        <dbReference type="ARBA" id="ARBA00012784"/>
    </source>
</evidence>
<dbReference type="GO" id="GO:0043103">
    <property type="term" value="P:hypoxanthine salvage"/>
    <property type="evidence" value="ECO:0007669"/>
    <property type="project" value="TreeGrafter"/>
</dbReference>
<dbReference type="Gene3D" id="3.20.20.140">
    <property type="entry name" value="Metal-dependent hydrolases"/>
    <property type="match status" value="1"/>
</dbReference>
<dbReference type="EC" id="3.5.4.4" evidence="3"/>
<dbReference type="STRING" id="82801.SAMN04488506_1336"/>
<dbReference type="GO" id="GO:0046103">
    <property type="term" value="P:inosine biosynthetic process"/>
    <property type="evidence" value="ECO:0007669"/>
    <property type="project" value="TreeGrafter"/>
</dbReference>
<evidence type="ECO:0000259" key="7">
    <source>
        <dbReference type="Pfam" id="PF00962"/>
    </source>
</evidence>
<dbReference type="PANTHER" id="PTHR11409">
    <property type="entry name" value="ADENOSINE DEAMINASE"/>
    <property type="match status" value="1"/>
</dbReference>
<dbReference type="EMBL" id="FOXW01000004">
    <property type="protein sequence ID" value="SFQ29419.1"/>
    <property type="molecule type" value="Genomic_DNA"/>
</dbReference>
<dbReference type="PANTHER" id="PTHR11409:SF43">
    <property type="entry name" value="ADENOSINE DEAMINASE"/>
    <property type="match status" value="1"/>
</dbReference>
<dbReference type="InterPro" id="IPR032466">
    <property type="entry name" value="Metal_Hydrolase"/>
</dbReference>
<dbReference type="Proteomes" id="UP000199136">
    <property type="component" value="Unassembled WGS sequence"/>
</dbReference>
<accession>A0A1I5XBR6</accession>
<dbReference type="NCBIfam" id="TIGR01430">
    <property type="entry name" value="aden_deam"/>
    <property type="match status" value="1"/>
</dbReference>
<gene>
    <name evidence="8" type="ORF">SAMN04488506_1336</name>
</gene>
<evidence type="ECO:0000256" key="4">
    <source>
        <dbReference type="ARBA" id="ARBA00022723"/>
    </source>
</evidence>
<dbReference type="GO" id="GO:0005829">
    <property type="term" value="C:cytosol"/>
    <property type="evidence" value="ECO:0007669"/>
    <property type="project" value="TreeGrafter"/>
</dbReference>
<organism evidence="8 9">
    <name type="scientific">Desemzia incerta</name>
    <dbReference type="NCBI Taxonomy" id="82801"/>
    <lineage>
        <taxon>Bacteria</taxon>
        <taxon>Bacillati</taxon>
        <taxon>Bacillota</taxon>
        <taxon>Bacilli</taxon>
        <taxon>Lactobacillales</taxon>
        <taxon>Carnobacteriaceae</taxon>
        <taxon>Desemzia</taxon>
    </lineage>
</organism>
<dbReference type="Pfam" id="PF00962">
    <property type="entry name" value="A_deaminase"/>
    <property type="match status" value="1"/>
</dbReference>
<evidence type="ECO:0000313" key="8">
    <source>
        <dbReference type="EMBL" id="SFQ29419.1"/>
    </source>
</evidence>
<evidence type="ECO:0000256" key="1">
    <source>
        <dbReference type="ARBA" id="ARBA00001947"/>
    </source>
</evidence>
<dbReference type="AlphaFoldDB" id="A0A1I5XBR6"/>
<keyword evidence="9" id="KW-1185">Reference proteome</keyword>
<protein>
    <recommendedName>
        <fullName evidence="3">adenosine deaminase</fullName>
        <ecNumber evidence="3">3.5.4.4</ecNumber>
    </recommendedName>
</protein>
<dbReference type="InterPro" id="IPR006330">
    <property type="entry name" value="Ado/ade_deaminase"/>
</dbReference>
<dbReference type="GO" id="GO:0046872">
    <property type="term" value="F:metal ion binding"/>
    <property type="evidence" value="ECO:0007669"/>
    <property type="project" value="UniProtKB-KW"/>
</dbReference>
<dbReference type="GO" id="GO:0004000">
    <property type="term" value="F:adenosine deaminase activity"/>
    <property type="evidence" value="ECO:0007669"/>
    <property type="project" value="TreeGrafter"/>
</dbReference>
<dbReference type="SUPFAM" id="SSF51556">
    <property type="entry name" value="Metallo-dependent hydrolases"/>
    <property type="match status" value="1"/>
</dbReference>
<reference evidence="8 9" key="1">
    <citation type="submission" date="2016-10" db="EMBL/GenBank/DDBJ databases">
        <authorList>
            <person name="de Groot N.N."/>
        </authorList>
    </citation>
    <scope>NUCLEOTIDE SEQUENCE [LARGE SCALE GENOMIC DNA]</scope>
    <source>
        <strain evidence="8 9">DSM 20581</strain>
    </source>
</reference>
<comment type="cofactor">
    <cofactor evidence="1">
        <name>Zn(2+)</name>
        <dbReference type="ChEBI" id="CHEBI:29105"/>
    </cofactor>
</comment>
<evidence type="ECO:0000256" key="6">
    <source>
        <dbReference type="ARBA" id="ARBA00022833"/>
    </source>
</evidence>
<keyword evidence="6" id="KW-0862">Zinc</keyword>
<name>A0A1I5XBR6_9LACT</name>
<dbReference type="RefSeq" id="WP_092480386.1">
    <property type="nucleotide sequence ID" value="NZ_FOXW01000004.1"/>
</dbReference>
<evidence type="ECO:0000256" key="2">
    <source>
        <dbReference type="ARBA" id="ARBA00006676"/>
    </source>
</evidence>